<proteinExistence type="predicted"/>
<keyword evidence="2" id="KW-1185">Reference proteome</keyword>
<dbReference type="Proteomes" id="UP000824120">
    <property type="component" value="Chromosome 2"/>
</dbReference>
<protein>
    <submittedName>
        <fullName evidence="1">Uncharacterized protein</fullName>
    </submittedName>
</protein>
<evidence type="ECO:0000313" key="2">
    <source>
        <dbReference type="Proteomes" id="UP000824120"/>
    </source>
</evidence>
<reference evidence="1 2" key="1">
    <citation type="submission" date="2020-09" db="EMBL/GenBank/DDBJ databases">
        <title>De no assembly of potato wild relative species, Solanum commersonii.</title>
        <authorList>
            <person name="Cho K."/>
        </authorList>
    </citation>
    <scope>NUCLEOTIDE SEQUENCE [LARGE SCALE GENOMIC DNA]</scope>
    <source>
        <strain evidence="1">LZ3.2</strain>
        <tissue evidence="1">Leaf</tissue>
    </source>
</reference>
<comment type="caution">
    <text evidence="1">The sequence shown here is derived from an EMBL/GenBank/DDBJ whole genome shotgun (WGS) entry which is preliminary data.</text>
</comment>
<accession>A0A9J6AUR8</accession>
<gene>
    <name evidence="1" type="ORF">H5410_013237</name>
</gene>
<name>A0A9J6AUR8_SOLCO</name>
<dbReference type="EMBL" id="JACXVP010000002">
    <property type="protein sequence ID" value="KAG5628019.1"/>
    <property type="molecule type" value="Genomic_DNA"/>
</dbReference>
<sequence length="90" mass="10517">MVQVRLGTRSERNESVSKRIDIGLERNDLIGSLISIGMNRIKIIKMEAHSVPSHYIEPGRTKMDWNETVILNYENMNILFSKYNSFEIKF</sequence>
<organism evidence="1 2">
    <name type="scientific">Solanum commersonii</name>
    <name type="common">Commerson's wild potato</name>
    <name type="synonym">Commerson's nightshade</name>
    <dbReference type="NCBI Taxonomy" id="4109"/>
    <lineage>
        <taxon>Eukaryota</taxon>
        <taxon>Viridiplantae</taxon>
        <taxon>Streptophyta</taxon>
        <taxon>Embryophyta</taxon>
        <taxon>Tracheophyta</taxon>
        <taxon>Spermatophyta</taxon>
        <taxon>Magnoliopsida</taxon>
        <taxon>eudicotyledons</taxon>
        <taxon>Gunneridae</taxon>
        <taxon>Pentapetalae</taxon>
        <taxon>asterids</taxon>
        <taxon>lamiids</taxon>
        <taxon>Solanales</taxon>
        <taxon>Solanaceae</taxon>
        <taxon>Solanoideae</taxon>
        <taxon>Solaneae</taxon>
        <taxon>Solanum</taxon>
    </lineage>
</organism>
<dbReference type="AlphaFoldDB" id="A0A9J6AUR8"/>
<evidence type="ECO:0000313" key="1">
    <source>
        <dbReference type="EMBL" id="KAG5628019.1"/>
    </source>
</evidence>